<dbReference type="GO" id="GO:0005886">
    <property type="term" value="C:plasma membrane"/>
    <property type="evidence" value="ECO:0007669"/>
    <property type="project" value="UniProtKB-SubCell"/>
</dbReference>
<keyword evidence="3" id="KW-1003">Cell membrane</keyword>
<name>A0A665VYY0_ECHNA</name>
<evidence type="ECO:0000313" key="9">
    <source>
        <dbReference type="Proteomes" id="UP000472264"/>
    </source>
</evidence>
<dbReference type="PANTHER" id="PTHR16024">
    <property type="entry name" value="XK-RELATED PROTEIN"/>
    <property type="match status" value="1"/>
</dbReference>
<dbReference type="GO" id="GO:0043652">
    <property type="term" value="P:engulfment of apoptotic cell"/>
    <property type="evidence" value="ECO:0007669"/>
    <property type="project" value="TreeGrafter"/>
</dbReference>
<feature type="transmembrane region" description="Helical" evidence="7">
    <location>
        <begin position="225"/>
        <end position="244"/>
    </location>
</feature>
<dbReference type="Proteomes" id="UP000472264">
    <property type="component" value="Chromosome 11"/>
</dbReference>
<dbReference type="AlphaFoldDB" id="A0A665VYY0"/>
<evidence type="ECO:0000313" key="8">
    <source>
        <dbReference type="Ensembl" id="ENSENLP00000037029.1"/>
    </source>
</evidence>
<feature type="transmembrane region" description="Helical" evidence="7">
    <location>
        <begin position="6"/>
        <end position="30"/>
    </location>
</feature>
<feature type="transmembrane region" description="Helical" evidence="7">
    <location>
        <begin position="285"/>
        <end position="302"/>
    </location>
</feature>
<comment type="similarity">
    <text evidence="2 7">Belongs to the XK family.</text>
</comment>
<dbReference type="OMA" id="LWFWKMS"/>
<organism evidence="8 9">
    <name type="scientific">Echeneis naucrates</name>
    <name type="common">Live sharksucker</name>
    <dbReference type="NCBI Taxonomy" id="173247"/>
    <lineage>
        <taxon>Eukaryota</taxon>
        <taxon>Metazoa</taxon>
        <taxon>Chordata</taxon>
        <taxon>Craniata</taxon>
        <taxon>Vertebrata</taxon>
        <taxon>Euteleostomi</taxon>
        <taxon>Actinopterygii</taxon>
        <taxon>Neopterygii</taxon>
        <taxon>Teleostei</taxon>
        <taxon>Neoteleostei</taxon>
        <taxon>Acanthomorphata</taxon>
        <taxon>Carangaria</taxon>
        <taxon>Carangiformes</taxon>
        <taxon>Echeneidae</taxon>
        <taxon>Echeneis</taxon>
    </lineage>
</organism>
<evidence type="ECO:0000256" key="1">
    <source>
        <dbReference type="ARBA" id="ARBA00004651"/>
    </source>
</evidence>
<reference evidence="8" key="3">
    <citation type="submission" date="2025-09" db="UniProtKB">
        <authorList>
            <consortium name="Ensembl"/>
        </authorList>
    </citation>
    <scope>IDENTIFICATION</scope>
</reference>
<keyword evidence="4 7" id="KW-0812">Transmembrane</keyword>
<dbReference type="RefSeq" id="XP_029370362.1">
    <property type="nucleotide sequence ID" value="XM_029514502.1"/>
</dbReference>
<dbReference type="InParanoid" id="A0A665VYY0"/>
<dbReference type="FunCoup" id="A0A665VYY0">
    <property type="interactions" value="4"/>
</dbReference>
<feature type="transmembrane region" description="Helical" evidence="7">
    <location>
        <begin position="42"/>
        <end position="66"/>
    </location>
</feature>
<dbReference type="Pfam" id="PF09815">
    <property type="entry name" value="XK-related"/>
    <property type="match status" value="1"/>
</dbReference>
<dbReference type="OrthoDB" id="6136301at2759"/>
<evidence type="ECO:0000256" key="5">
    <source>
        <dbReference type="ARBA" id="ARBA00022989"/>
    </source>
</evidence>
<dbReference type="Ensembl" id="ENSENLT00000038019.1">
    <property type="protein sequence ID" value="ENSENLP00000037029.1"/>
    <property type="gene ID" value="ENSENLG00000016076.1"/>
</dbReference>
<feature type="transmembrane region" description="Helical" evidence="7">
    <location>
        <begin position="156"/>
        <end position="178"/>
    </location>
</feature>
<reference evidence="8" key="1">
    <citation type="submission" date="2021-04" db="EMBL/GenBank/DDBJ databases">
        <authorList>
            <consortium name="Wellcome Sanger Institute Data Sharing"/>
        </authorList>
    </citation>
    <scope>NUCLEOTIDE SEQUENCE [LARGE SCALE GENOMIC DNA]</scope>
</reference>
<sequence length="404" mass="46367">MSVFKFSAVDFLFTCVGLLSLLFDIVLDIYTAVDFFKQKSYVALGILILLLVGSSVLVQAFSWLWYSYEDFKRETKVENCLSKSQLRLLHLFQLGIYFRHAGVMEVSVGSLSTGVKGDVAVYLSHDLGMLRLIEAFAESSPQLVLMLTIILQRWELTALTVLKAVGSAAAIVFSVTTYHRSLRSFLPDKKQQKVLSSVVFFFWNLLIIFSRFVALSLFASVLPCYIFTHFFCSWLIFFFCVWRSKTSFMDSPGGEWLYRATVGLIWYFTWFNVAEGRTMYRTLLYHGFILMDISLLCGLWCWRMSTEEVDFQIPFLYSTITAVCVVATYLLGLFFKIIYYKYYHPNVAKEELKGGPTSVAQIFCQQHTVDELDGPSMARGFMSSPAPEVKPNKRLRKLAENFYS</sequence>
<dbReference type="PANTHER" id="PTHR16024:SF19">
    <property type="entry name" value="XK-RELATED PROTEIN"/>
    <property type="match status" value="1"/>
</dbReference>
<dbReference type="GO" id="GO:1902742">
    <property type="term" value="P:apoptotic process involved in development"/>
    <property type="evidence" value="ECO:0007669"/>
    <property type="project" value="TreeGrafter"/>
</dbReference>
<keyword evidence="9" id="KW-1185">Reference proteome</keyword>
<comment type="subcellular location">
    <subcellularLocation>
        <location evidence="1">Cell membrane</location>
        <topology evidence="1">Multi-pass membrane protein</topology>
    </subcellularLocation>
    <subcellularLocation>
        <location evidence="7">Membrane</location>
        <topology evidence="7">Multi-pass membrane protein</topology>
    </subcellularLocation>
</comment>
<dbReference type="InterPro" id="IPR050895">
    <property type="entry name" value="XK-related_scramblase"/>
</dbReference>
<dbReference type="InterPro" id="IPR018629">
    <property type="entry name" value="XK-rel"/>
</dbReference>
<feature type="transmembrane region" description="Helical" evidence="7">
    <location>
        <begin position="256"/>
        <end position="273"/>
    </location>
</feature>
<proteinExistence type="inferred from homology"/>
<feature type="transmembrane region" description="Helical" evidence="7">
    <location>
        <begin position="198"/>
        <end position="219"/>
    </location>
</feature>
<evidence type="ECO:0000256" key="2">
    <source>
        <dbReference type="ARBA" id="ARBA00008789"/>
    </source>
</evidence>
<dbReference type="GeneID" id="115051173"/>
<dbReference type="GO" id="GO:0070782">
    <property type="term" value="P:phosphatidylserine exposure on apoptotic cell surface"/>
    <property type="evidence" value="ECO:0007669"/>
    <property type="project" value="TreeGrafter"/>
</dbReference>
<evidence type="ECO:0000256" key="6">
    <source>
        <dbReference type="ARBA" id="ARBA00023136"/>
    </source>
</evidence>
<protein>
    <recommendedName>
        <fullName evidence="7">XK-related protein</fullName>
    </recommendedName>
</protein>
<evidence type="ECO:0000256" key="4">
    <source>
        <dbReference type="ARBA" id="ARBA00022692"/>
    </source>
</evidence>
<feature type="transmembrane region" description="Helical" evidence="7">
    <location>
        <begin position="314"/>
        <end position="339"/>
    </location>
</feature>
<accession>A0A665VYY0</accession>
<reference evidence="8" key="2">
    <citation type="submission" date="2025-08" db="UniProtKB">
        <authorList>
            <consortium name="Ensembl"/>
        </authorList>
    </citation>
    <scope>IDENTIFICATION</scope>
</reference>
<gene>
    <name evidence="8" type="primary">LOC115051173</name>
</gene>
<keyword evidence="6 7" id="KW-0472">Membrane</keyword>
<evidence type="ECO:0000256" key="7">
    <source>
        <dbReference type="RuleBase" id="RU910716"/>
    </source>
</evidence>
<keyword evidence="5 7" id="KW-1133">Transmembrane helix</keyword>
<evidence type="ECO:0000256" key="3">
    <source>
        <dbReference type="ARBA" id="ARBA00022475"/>
    </source>
</evidence>